<dbReference type="Gene3D" id="3.40.640.10">
    <property type="entry name" value="Type I PLP-dependent aspartate aminotransferase-like (Major domain)"/>
    <property type="match status" value="1"/>
</dbReference>
<dbReference type="SMART" id="SM00345">
    <property type="entry name" value="HTH_GNTR"/>
    <property type="match status" value="1"/>
</dbReference>
<dbReference type="InterPro" id="IPR000524">
    <property type="entry name" value="Tscrpt_reg_HTH_GntR"/>
</dbReference>
<dbReference type="PROSITE" id="PS50949">
    <property type="entry name" value="HTH_GNTR"/>
    <property type="match status" value="1"/>
</dbReference>
<dbReference type="SUPFAM" id="SSF46785">
    <property type="entry name" value="Winged helix' DNA-binding domain"/>
    <property type="match status" value="1"/>
</dbReference>
<reference evidence="9 10" key="1">
    <citation type="journal article" date="2014" name="Arch. Microbiol.">
        <title>Bacillus mesophilum sp. nov., strain IITR-54T, a novel 4-chlorobiphenyl dechlorinating bacterium.</title>
        <authorList>
            <person name="Manickam N."/>
            <person name="Singh N.K."/>
            <person name="Bajaj A."/>
            <person name="Kumar R.M."/>
            <person name="Kaur G."/>
            <person name="Kaur N."/>
            <person name="Bala M."/>
            <person name="Kumar A."/>
            <person name="Mayilraj S."/>
        </authorList>
    </citation>
    <scope>NUCLEOTIDE SEQUENCE [LARGE SCALE GENOMIC DNA]</scope>
    <source>
        <strain evidence="9 10">IITR-54</strain>
    </source>
</reference>
<comment type="caution">
    <text evidence="9">The sequence shown here is derived from an EMBL/GenBank/DDBJ whole genome shotgun (WGS) entry which is preliminary data.</text>
</comment>
<organism evidence="9 10">
    <name type="scientific">Bacillus mesophilum</name>
    <dbReference type="NCBI Taxonomy" id="1071718"/>
    <lineage>
        <taxon>Bacteria</taxon>
        <taxon>Bacillati</taxon>
        <taxon>Bacillota</taxon>
        <taxon>Bacilli</taxon>
        <taxon>Bacillales</taxon>
        <taxon>Bacillaceae</taxon>
        <taxon>Bacillus</taxon>
    </lineage>
</organism>
<dbReference type="GO" id="GO:0003677">
    <property type="term" value="F:DNA binding"/>
    <property type="evidence" value="ECO:0007669"/>
    <property type="project" value="UniProtKB-KW"/>
</dbReference>
<dbReference type="Proteomes" id="UP000441354">
    <property type="component" value="Unassembled WGS sequence"/>
</dbReference>
<evidence type="ECO:0000256" key="1">
    <source>
        <dbReference type="ARBA" id="ARBA00001933"/>
    </source>
</evidence>
<dbReference type="Pfam" id="PF00155">
    <property type="entry name" value="Aminotran_1_2"/>
    <property type="match status" value="1"/>
</dbReference>
<dbReference type="PANTHER" id="PTHR46577:SF1">
    <property type="entry name" value="HTH-TYPE TRANSCRIPTIONAL REGULATORY PROTEIN GABR"/>
    <property type="match status" value="1"/>
</dbReference>
<dbReference type="GO" id="GO:0003700">
    <property type="term" value="F:DNA-binding transcription factor activity"/>
    <property type="evidence" value="ECO:0007669"/>
    <property type="project" value="InterPro"/>
</dbReference>
<comment type="similarity">
    <text evidence="2">In the C-terminal section; belongs to the class-I pyridoxal-phosphate-dependent aminotransferase family.</text>
</comment>
<dbReference type="OrthoDB" id="9808770at2"/>
<dbReference type="InterPro" id="IPR036390">
    <property type="entry name" value="WH_DNA-bd_sf"/>
</dbReference>
<evidence type="ECO:0000256" key="6">
    <source>
        <dbReference type="ARBA" id="ARBA00023125"/>
    </source>
</evidence>
<proteinExistence type="inferred from homology"/>
<evidence type="ECO:0000259" key="8">
    <source>
        <dbReference type="PROSITE" id="PS50949"/>
    </source>
</evidence>
<name>A0A7V7RPD0_9BACI</name>
<evidence type="ECO:0000256" key="2">
    <source>
        <dbReference type="ARBA" id="ARBA00005384"/>
    </source>
</evidence>
<evidence type="ECO:0000256" key="3">
    <source>
        <dbReference type="ARBA" id="ARBA00022576"/>
    </source>
</evidence>
<keyword evidence="9" id="KW-0808">Transferase</keyword>
<keyword evidence="7" id="KW-0804">Transcription</keyword>
<protein>
    <submittedName>
        <fullName evidence="9">PLP-dependent aminotransferase family protein</fullName>
    </submittedName>
</protein>
<feature type="domain" description="HTH gntR-type" evidence="8">
    <location>
        <begin position="13"/>
        <end position="81"/>
    </location>
</feature>
<dbReference type="CDD" id="cd07377">
    <property type="entry name" value="WHTH_GntR"/>
    <property type="match status" value="1"/>
</dbReference>
<dbReference type="InterPro" id="IPR036388">
    <property type="entry name" value="WH-like_DNA-bd_sf"/>
</dbReference>
<keyword evidence="6" id="KW-0238">DNA-binding</keyword>
<dbReference type="AlphaFoldDB" id="A0A7V7RPD0"/>
<evidence type="ECO:0000313" key="10">
    <source>
        <dbReference type="Proteomes" id="UP000441354"/>
    </source>
</evidence>
<dbReference type="InterPro" id="IPR015424">
    <property type="entry name" value="PyrdxlP-dep_Trfase"/>
</dbReference>
<keyword evidence="4" id="KW-0663">Pyridoxal phosphate</keyword>
<dbReference type="SUPFAM" id="SSF53383">
    <property type="entry name" value="PLP-dependent transferases"/>
    <property type="match status" value="1"/>
</dbReference>
<dbReference type="InterPro" id="IPR051446">
    <property type="entry name" value="HTH_trans_reg/aminotransferase"/>
</dbReference>
<keyword evidence="5" id="KW-0805">Transcription regulation</keyword>
<dbReference type="CDD" id="cd00609">
    <property type="entry name" value="AAT_like"/>
    <property type="match status" value="1"/>
</dbReference>
<dbReference type="Gene3D" id="1.10.10.10">
    <property type="entry name" value="Winged helix-like DNA-binding domain superfamily/Winged helix DNA-binding domain"/>
    <property type="match status" value="1"/>
</dbReference>
<dbReference type="PANTHER" id="PTHR46577">
    <property type="entry name" value="HTH-TYPE TRANSCRIPTIONAL REGULATORY PROTEIN GABR"/>
    <property type="match status" value="1"/>
</dbReference>
<keyword evidence="10" id="KW-1185">Reference proteome</keyword>
<dbReference type="GO" id="GO:0030170">
    <property type="term" value="F:pyridoxal phosphate binding"/>
    <property type="evidence" value="ECO:0007669"/>
    <property type="project" value="InterPro"/>
</dbReference>
<dbReference type="GO" id="GO:0008483">
    <property type="term" value="F:transaminase activity"/>
    <property type="evidence" value="ECO:0007669"/>
    <property type="project" value="UniProtKB-KW"/>
</dbReference>
<keyword evidence="3 9" id="KW-0032">Aminotransferase</keyword>
<evidence type="ECO:0000256" key="7">
    <source>
        <dbReference type="ARBA" id="ARBA00023163"/>
    </source>
</evidence>
<evidence type="ECO:0000256" key="5">
    <source>
        <dbReference type="ARBA" id="ARBA00023015"/>
    </source>
</evidence>
<accession>A0A7V7RPD0</accession>
<dbReference type="EMBL" id="WBOT01000001">
    <property type="protein sequence ID" value="KAB2335123.1"/>
    <property type="molecule type" value="Genomic_DNA"/>
</dbReference>
<dbReference type="Pfam" id="PF00392">
    <property type="entry name" value="GntR"/>
    <property type="match status" value="1"/>
</dbReference>
<dbReference type="RefSeq" id="WP_151571807.1">
    <property type="nucleotide sequence ID" value="NZ_WBOT01000001.1"/>
</dbReference>
<dbReference type="InterPro" id="IPR015421">
    <property type="entry name" value="PyrdxlP-dep_Trfase_major"/>
</dbReference>
<sequence>MEMMPNLDKNLNEPLFTQLYEYIKGDIEIGRLSPGTQLPSIRNLSNHLNISKNTVDTAYQQLIAEGYIESRPRRGLYVIEYDQQFLILKHSDPGTFEDYKKTEKTNFDYKYDFRMGKVDQDSFPTALWRNLNNQVLFDNDIFSYGSQQGEPELRLELAKYLYQSRGVSCSSTQIIIGGGIQQLLSLLCLIIGFKEKKTIAIENPGYDGARAIFNHHGFQIKDIEVNESGISLSKLRQSDARFVYVTPSHQFPLGNVMPIAARMNLIQWANQVNGYIIEDDYDSEFRYKGKPIPALQGLDTFDRVIYLGTFSKSLLPSIRLGYMVLPKPLLEIYQREFNMYEQTVSKIHQKTLYLFMQRGHWQKHLRKMRSIYQKKNEILCKAIMKQMGNKVNIIGGDSGLHILLEITRVDTEENLIELAKKVKVKVYPTLKYWVQQNQAPNPLILIGFGGMSADEIISGIEKLTKAWFTK</sequence>
<gene>
    <name evidence="9" type="ORF">F7732_00685</name>
</gene>
<evidence type="ECO:0000313" key="9">
    <source>
        <dbReference type="EMBL" id="KAB2335123.1"/>
    </source>
</evidence>
<comment type="cofactor">
    <cofactor evidence="1">
        <name>pyridoxal 5'-phosphate</name>
        <dbReference type="ChEBI" id="CHEBI:597326"/>
    </cofactor>
</comment>
<dbReference type="InterPro" id="IPR004839">
    <property type="entry name" value="Aminotransferase_I/II_large"/>
</dbReference>
<evidence type="ECO:0000256" key="4">
    <source>
        <dbReference type="ARBA" id="ARBA00022898"/>
    </source>
</evidence>